<accession>A0A0G4IDM1</accession>
<reference evidence="1" key="1">
    <citation type="submission" date="2014-11" db="EMBL/GenBank/DDBJ databases">
        <authorList>
            <person name="Otto D Thomas"/>
            <person name="Naeem Raeece"/>
        </authorList>
    </citation>
    <scope>NUCLEOTIDE SEQUENCE</scope>
</reference>
<dbReference type="AlphaFoldDB" id="A0A0G4IDM1"/>
<name>A0A0G4IDM1_9ALVE</name>
<gene>
    <name evidence="1" type="ORF">Cvel_13341</name>
</gene>
<proteinExistence type="predicted"/>
<evidence type="ECO:0000313" key="1">
    <source>
        <dbReference type="EMBL" id="CEM55186.1"/>
    </source>
</evidence>
<organism evidence="1">
    <name type="scientific">Chromera velia CCMP2878</name>
    <dbReference type="NCBI Taxonomy" id="1169474"/>
    <lineage>
        <taxon>Eukaryota</taxon>
        <taxon>Sar</taxon>
        <taxon>Alveolata</taxon>
        <taxon>Colpodellida</taxon>
        <taxon>Chromeraceae</taxon>
        <taxon>Chromera</taxon>
    </lineage>
</organism>
<dbReference type="EMBL" id="CDMZ01005850">
    <property type="protein sequence ID" value="CEM55186.1"/>
    <property type="molecule type" value="Genomic_DNA"/>
</dbReference>
<protein>
    <submittedName>
        <fullName evidence="1">Uncharacterized protein</fullName>
    </submittedName>
</protein>
<sequence length="247" mass="26587">MSKLPLEATQRLMVYYSRISLGELKYDKWGAMCWAGVISGYTGGLEDFSDDDAAAAVHLIPDLMKRALSAANAAKLGSNIGAIRNAASKHMVFNLLGVPPDHPGRGTGTGNIMWEATGAEKKGGKWVSLQQHKAISAVAEKWLELISEEVLKQKQTMGDLPLVQTCLKRYAGNADLDSVYANFVFLKSPSPVELAALCAVPALSPQLRKFVPTTETLAASVFTSTQGYCKKADGAGHVRVKYEEGEP</sequence>
<dbReference type="VEuPathDB" id="CryptoDB:Cvel_13341"/>
<dbReference type="PhylomeDB" id="A0A0G4IDM1"/>